<organism evidence="2 3">
    <name type="scientific">Aduncisulcus paluster</name>
    <dbReference type="NCBI Taxonomy" id="2918883"/>
    <lineage>
        <taxon>Eukaryota</taxon>
        <taxon>Metamonada</taxon>
        <taxon>Carpediemonas-like organisms</taxon>
        <taxon>Aduncisulcus</taxon>
    </lineage>
</organism>
<evidence type="ECO:0000256" key="1">
    <source>
        <dbReference type="SAM" id="MobiDB-lite"/>
    </source>
</evidence>
<feature type="region of interest" description="Disordered" evidence="1">
    <location>
        <begin position="284"/>
        <end position="336"/>
    </location>
</feature>
<feature type="region of interest" description="Disordered" evidence="1">
    <location>
        <begin position="485"/>
        <end position="513"/>
    </location>
</feature>
<feature type="compositionally biased region" description="Low complexity" evidence="1">
    <location>
        <begin position="324"/>
        <end position="334"/>
    </location>
</feature>
<gene>
    <name evidence="2" type="ORF">ADUPG1_009410</name>
</gene>
<feature type="non-terminal residue" evidence="2">
    <location>
        <position position="753"/>
    </location>
</feature>
<dbReference type="EMBL" id="BQXS01011225">
    <property type="protein sequence ID" value="GKT36442.1"/>
    <property type="molecule type" value="Genomic_DNA"/>
</dbReference>
<protein>
    <submittedName>
        <fullName evidence="2">Uncharacterized protein</fullName>
    </submittedName>
</protein>
<name>A0ABQ5KVF8_9EUKA</name>
<feature type="region of interest" description="Disordered" evidence="1">
    <location>
        <begin position="693"/>
        <end position="753"/>
    </location>
</feature>
<proteinExistence type="predicted"/>
<reference evidence="2" key="1">
    <citation type="submission" date="2022-03" db="EMBL/GenBank/DDBJ databases">
        <title>Draft genome sequence of Aduncisulcus paluster, a free-living microaerophilic Fornicata.</title>
        <authorList>
            <person name="Yuyama I."/>
            <person name="Kume K."/>
            <person name="Tamura T."/>
            <person name="Inagaki Y."/>
            <person name="Hashimoto T."/>
        </authorList>
    </citation>
    <scope>NUCLEOTIDE SEQUENCE</scope>
    <source>
        <strain evidence="2">NY0171</strain>
    </source>
</reference>
<accession>A0ABQ5KVF8</accession>
<dbReference type="Proteomes" id="UP001057375">
    <property type="component" value="Unassembled WGS sequence"/>
</dbReference>
<feature type="compositionally biased region" description="Basic and acidic residues" evidence="1">
    <location>
        <begin position="734"/>
        <end position="744"/>
    </location>
</feature>
<comment type="caution">
    <text evidence="2">The sequence shown here is derived from an EMBL/GenBank/DDBJ whole genome shotgun (WGS) entry which is preliminary data.</text>
</comment>
<evidence type="ECO:0000313" key="2">
    <source>
        <dbReference type="EMBL" id="GKT36442.1"/>
    </source>
</evidence>
<keyword evidence="3" id="KW-1185">Reference proteome</keyword>
<evidence type="ECO:0000313" key="3">
    <source>
        <dbReference type="Proteomes" id="UP001057375"/>
    </source>
</evidence>
<feature type="compositionally biased region" description="Basic and acidic residues" evidence="1">
    <location>
        <begin position="286"/>
        <end position="300"/>
    </location>
</feature>
<sequence>MIFESISDELEATISKCLLDPEGQSKLTYEHNNLIENCGKVVHSLGMILLSASQDNRPNFPDHPLDWLSEQKESFAYDKTSHRIHISRYISEDTYRMDVDCSDGLFNCTISISNAAYYFVKIIRSLKKLSTFISSSLRLKMHLSLQSVITLLTKKSVFPFPITHARHVCCNCGTIGGCVCAAHLHWTLENELFESEYSPAKKKMKGDEEEKQEADRQLRLLLATEEKLKTMEYVDFSLFQSYSKECRIKRKDKKKCKESGSSRGGLSPRNAETVDPTFIQAVSAPEPHESSPKEGLEHGSDVISENEQDDKKELSGSSKVADISSTSSSTTPKYLPSPPTPSTLLSLFSPFLFSSITFSLSSPHDISAARCAGLSLMQLSSLLIHCEKAVHEKVEPKIISIILQCLTHPLKILVAATLYVLPDLIPYLPSFLTNPLCVHKCVNTCIKVLALCEQRGAIGELTSSMVVAQVVHLCAIMMPHMRRQASEWRKKRDQRRNSSRGQSNHPLASLSSSLSSPALTKSVLNLNSVLGSPSNSFLYLSSKELLGALSSSSSSLMVASLSSSASSSSVSSIGLEQPQATTGVHHASKRAISHDQQDEISEQIVSTGVVDPSPYALSSFFSDCASQLLISLSTLISSPSPHDHSLPSLSHLCSVSSSIPRLTDTEREGIRARAEGEGVWVCVEDMCAWEDTDAIRERSTPTQDLEEGAGMNGDGDQVATADRIGAVSPASSSSREHTRTRQEDKDEMEEEEE</sequence>